<name>W2Q477_PHYN3</name>
<dbReference type="InterPro" id="IPR046357">
    <property type="entry name" value="PPIase_dom_sf"/>
</dbReference>
<dbReference type="PROSITE" id="PS01096">
    <property type="entry name" value="PPIC_PPIASE_1"/>
    <property type="match status" value="1"/>
</dbReference>
<dbReference type="Pfam" id="PF13616">
    <property type="entry name" value="Rotamase_3"/>
    <property type="match status" value="2"/>
</dbReference>
<comment type="subcellular location">
    <subcellularLocation>
        <location evidence="1">Cytoplasm</location>
    </subcellularLocation>
</comment>
<evidence type="ECO:0000256" key="5">
    <source>
        <dbReference type="ARBA" id="ARBA00041926"/>
    </source>
</evidence>
<dbReference type="GeneID" id="20191715"/>
<comment type="function">
    <text evidence="7">PPIases accelerate the folding of proteins. It prefers amino acid residues with hydrophobic side chains like leucine and phenylalanine in the P1 position of the peptides substrates.</text>
</comment>
<evidence type="ECO:0000256" key="8">
    <source>
        <dbReference type="PROSITE-ProRule" id="PRU00278"/>
    </source>
</evidence>
<keyword evidence="8" id="KW-0697">Rotamase</keyword>
<dbReference type="STRING" id="761204.W2Q477"/>
<keyword evidence="9" id="KW-0175">Coiled coil</keyword>
<dbReference type="InterPro" id="IPR000297">
    <property type="entry name" value="PPIase_PpiC"/>
</dbReference>
<dbReference type="EMBL" id="KI669590">
    <property type="protein sequence ID" value="ETN07998.1"/>
    <property type="molecule type" value="Genomic_DNA"/>
</dbReference>
<proteinExistence type="inferred from homology"/>
<comment type="similarity">
    <text evidence="2">Belongs to the PpiC/parvulin rotamase family.</text>
</comment>
<feature type="domain" description="PpiC" evidence="11">
    <location>
        <begin position="513"/>
        <end position="605"/>
    </location>
</feature>
<dbReference type="PROSITE" id="PS50198">
    <property type="entry name" value="PPIC_PPIASE_2"/>
    <property type="match status" value="2"/>
</dbReference>
<dbReference type="SUPFAM" id="SSF54534">
    <property type="entry name" value="FKBP-like"/>
    <property type="match status" value="2"/>
</dbReference>
<dbReference type="VEuPathDB" id="FungiDB:PPTG_23116"/>
<dbReference type="PANTHER" id="PTHR43629">
    <property type="entry name" value="PEPTIDYL-PROLYL CIS-TRANS ISOMERASE"/>
    <property type="match status" value="1"/>
</dbReference>
<dbReference type="Gene3D" id="3.10.50.40">
    <property type="match status" value="2"/>
</dbReference>
<gene>
    <name evidence="12" type="ORF">PPTG_23116</name>
</gene>
<evidence type="ECO:0000256" key="6">
    <source>
        <dbReference type="ARBA" id="ARBA00043072"/>
    </source>
</evidence>
<keyword evidence="10" id="KW-0812">Transmembrane</keyword>
<protein>
    <recommendedName>
        <fullName evidence="4">Peptidyl-prolyl cis-trans isomerase C</fullName>
    </recommendedName>
    <alternativeName>
        <fullName evidence="6">Parvulin</fullName>
    </alternativeName>
    <alternativeName>
        <fullName evidence="5">Rotamase C</fullName>
    </alternativeName>
</protein>
<evidence type="ECO:0000256" key="10">
    <source>
        <dbReference type="SAM" id="Phobius"/>
    </source>
</evidence>
<evidence type="ECO:0000313" key="12">
    <source>
        <dbReference type="EMBL" id="ETN07998.1"/>
    </source>
</evidence>
<feature type="transmembrane region" description="Helical" evidence="10">
    <location>
        <begin position="38"/>
        <end position="66"/>
    </location>
</feature>
<dbReference type="PANTHER" id="PTHR43629:SF2">
    <property type="entry name" value="RHODANESE-LIKE_PPIC DOMAIN-CONTAINING PROTEIN 12, CHLOROPLASTIC"/>
    <property type="match status" value="1"/>
</dbReference>
<dbReference type="AlphaFoldDB" id="W2Q477"/>
<dbReference type="Proteomes" id="UP000018817">
    <property type="component" value="Unassembled WGS sequence"/>
</dbReference>
<evidence type="ECO:0000256" key="1">
    <source>
        <dbReference type="ARBA" id="ARBA00004496"/>
    </source>
</evidence>
<evidence type="ECO:0000256" key="7">
    <source>
        <dbReference type="ARBA" id="ARBA00046231"/>
    </source>
</evidence>
<feature type="transmembrane region" description="Helical" evidence="10">
    <location>
        <begin position="486"/>
        <end position="507"/>
    </location>
</feature>
<feature type="domain" description="PpiC" evidence="11">
    <location>
        <begin position="377"/>
        <end position="469"/>
    </location>
</feature>
<dbReference type="GO" id="GO:0003755">
    <property type="term" value="F:peptidyl-prolyl cis-trans isomerase activity"/>
    <property type="evidence" value="ECO:0007669"/>
    <property type="project" value="UniProtKB-KW"/>
</dbReference>
<keyword evidence="10" id="KW-0472">Membrane</keyword>
<dbReference type="InterPro" id="IPR052204">
    <property type="entry name" value="PpiC/parvulin_rotamase"/>
</dbReference>
<dbReference type="RefSeq" id="XP_008906802.1">
    <property type="nucleotide sequence ID" value="XM_008908554.1"/>
</dbReference>
<evidence type="ECO:0000259" key="11">
    <source>
        <dbReference type="PROSITE" id="PS50198"/>
    </source>
</evidence>
<keyword evidence="3" id="KW-0963">Cytoplasm</keyword>
<accession>W2Q477</accession>
<evidence type="ECO:0000256" key="2">
    <source>
        <dbReference type="ARBA" id="ARBA00007656"/>
    </source>
</evidence>
<feature type="coiled-coil region" evidence="9">
    <location>
        <begin position="522"/>
        <end position="549"/>
    </location>
</feature>
<dbReference type="OrthoDB" id="1911748at2759"/>
<evidence type="ECO:0000256" key="4">
    <source>
        <dbReference type="ARBA" id="ARBA00040926"/>
    </source>
</evidence>
<evidence type="ECO:0000256" key="3">
    <source>
        <dbReference type="ARBA" id="ARBA00022490"/>
    </source>
</evidence>
<keyword evidence="8" id="KW-0413">Isomerase</keyword>
<sequence length="613" mass="66991">MVATDERTRTTSWGAQYYAEQKRQSSSRNWRSILHPSVLLAVCGVVGRCVIAPLVVLVVCITTGYFTSATFFIDAKHSYFAYSQLDPIMRGGCHDCLSSCRKVFIQLSVFGSDAIISMPVYENSQVVANADAAAGDYSKLTPEEIALADKLDNDGAVCSVAIGAVNDWGTPNVAIGSTAEGILSVVNTLNLSLAPQMKRELEVAVDQKEQCESRWNLGVVLRLHRFQTVKNSADYSSISVADFNTYPDYADCRPDIPNQGVVGMKLAFATNGEDLLSVVPDRLKQFPYEIESSSLPTISRYIKTVPTIHGLTTVTQPLLRSYFSGCRVRVVNTTGVESTKPSTSRRYTMAPKILAFLATLLLCCVVSATGQDAAPVAIKAHASHILVDTEAEADDLSVQLGEASNLFLKFAQLAKEHSKCPSSRKGGDLGTFDRGQMVPEFDKVAFEGEIGIVHKVKTQFGWHLVLISRRLDGTEEPDKYRDLKQMLLKIMPFLGPIILIFIMALGARGSKGGPRAHAYHILVKSEEEADKLFKEIDAAEDKKTILSELAGKHSTCPSGKKGGDLGMFGRGEMVPQFDKVVFEGEVGKLAKVQTQFGWHVLLCTERLGDKKSK</sequence>
<organism evidence="12 13">
    <name type="scientific">Phytophthora nicotianae (strain INRA-310)</name>
    <name type="common">Phytophthora parasitica</name>
    <dbReference type="NCBI Taxonomy" id="761204"/>
    <lineage>
        <taxon>Eukaryota</taxon>
        <taxon>Sar</taxon>
        <taxon>Stramenopiles</taxon>
        <taxon>Oomycota</taxon>
        <taxon>Peronosporomycetes</taxon>
        <taxon>Peronosporales</taxon>
        <taxon>Peronosporaceae</taxon>
        <taxon>Phytophthora</taxon>
    </lineage>
</organism>
<dbReference type="InterPro" id="IPR023058">
    <property type="entry name" value="PPIase_PpiC_CS"/>
</dbReference>
<keyword evidence="10" id="KW-1133">Transmembrane helix</keyword>
<reference evidence="13" key="1">
    <citation type="submission" date="2011-12" db="EMBL/GenBank/DDBJ databases">
        <authorList>
            <consortium name="The Broad Institute Genome Sequencing Platform"/>
            <person name="Russ C."/>
            <person name="Tyler B."/>
            <person name="Panabieres F."/>
            <person name="Shan W."/>
            <person name="Tripathy S."/>
            <person name="Grunwald N."/>
            <person name="Machado M."/>
            <person name="Young S.K."/>
            <person name="Zeng Q."/>
            <person name="Gargeya S."/>
            <person name="Fitzgerald M."/>
            <person name="Haas B."/>
            <person name="Abouelleil A."/>
            <person name="Alvarado L."/>
            <person name="Arachchi H.M."/>
            <person name="Berlin A."/>
            <person name="Chapman S.B."/>
            <person name="Gearin G."/>
            <person name="Goldberg J."/>
            <person name="Griggs A."/>
            <person name="Gujja S."/>
            <person name="Hansen M."/>
            <person name="Heiman D."/>
            <person name="Howarth C."/>
            <person name="Larimer J."/>
            <person name="Lui A."/>
            <person name="MacDonald P.J.P."/>
            <person name="McCowen C."/>
            <person name="Montmayeur A."/>
            <person name="Murphy C."/>
            <person name="Neiman D."/>
            <person name="Pearson M."/>
            <person name="Priest M."/>
            <person name="Roberts A."/>
            <person name="Saif S."/>
            <person name="Shea T."/>
            <person name="Sisk P."/>
            <person name="Stolte C."/>
            <person name="Sykes S."/>
            <person name="Wortman J."/>
            <person name="Nusbaum C."/>
            <person name="Birren B."/>
        </authorList>
    </citation>
    <scope>NUCLEOTIDE SEQUENCE [LARGE SCALE GENOMIC DNA]</scope>
    <source>
        <strain evidence="13">INRA-310</strain>
    </source>
</reference>
<dbReference type="GO" id="GO:0005737">
    <property type="term" value="C:cytoplasm"/>
    <property type="evidence" value="ECO:0007669"/>
    <property type="project" value="UniProtKB-SubCell"/>
</dbReference>
<evidence type="ECO:0000313" key="13">
    <source>
        <dbReference type="Proteomes" id="UP000018817"/>
    </source>
</evidence>
<evidence type="ECO:0000256" key="9">
    <source>
        <dbReference type="SAM" id="Coils"/>
    </source>
</evidence>
<reference evidence="12 13" key="2">
    <citation type="submission" date="2013-11" db="EMBL/GenBank/DDBJ databases">
        <title>The Genome Sequence of Phytophthora parasitica INRA-310.</title>
        <authorList>
            <consortium name="The Broad Institute Genomics Platform"/>
            <person name="Russ C."/>
            <person name="Tyler B."/>
            <person name="Panabieres F."/>
            <person name="Shan W."/>
            <person name="Tripathy S."/>
            <person name="Grunwald N."/>
            <person name="Machado M."/>
            <person name="Johnson C.S."/>
            <person name="Arredondo F."/>
            <person name="Hong C."/>
            <person name="Coffey M."/>
            <person name="Young S.K."/>
            <person name="Zeng Q."/>
            <person name="Gargeya S."/>
            <person name="Fitzgerald M."/>
            <person name="Abouelleil A."/>
            <person name="Alvarado L."/>
            <person name="Chapman S.B."/>
            <person name="Gainer-Dewar J."/>
            <person name="Goldberg J."/>
            <person name="Griggs A."/>
            <person name="Gujja S."/>
            <person name="Hansen M."/>
            <person name="Howarth C."/>
            <person name="Imamovic A."/>
            <person name="Ireland A."/>
            <person name="Larimer J."/>
            <person name="McCowan C."/>
            <person name="Murphy C."/>
            <person name="Pearson M."/>
            <person name="Poon T.W."/>
            <person name="Priest M."/>
            <person name="Roberts A."/>
            <person name="Saif S."/>
            <person name="Shea T."/>
            <person name="Sykes S."/>
            <person name="Wortman J."/>
            <person name="Nusbaum C."/>
            <person name="Birren B."/>
        </authorList>
    </citation>
    <scope>NUCLEOTIDE SEQUENCE [LARGE SCALE GENOMIC DNA]</scope>
    <source>
        <strain evidence="12 13">INRA-310</strain>
    </source>
</reference>